<dbReference type="PATRIC" id="fig|571915.4.peg.1397"/>
<dbReference type="STRING" id="571915.CMUST_06575"/>
<evidence type="ECO:0000313" key="2">
    <source>
        <dbReference type="Proteomes" id="UP000035199"/>
    </source>
</evidence>
<gene>
    <name evidence="1" type="ORF">CMUST_06575</name>
</gene>
<name>A0A0G3GYR4_9CORY</name>
<keyword evidence="2" id="KW-1185">Reference proteome</keyword>
<dbReference type="Proteomes" id="UP000035199">
    <property type="component" value="Chromosome"/>
</dbReference>
<sequence length="133" mass="14630">MTNPATSRPTCMAPDTEHFAYWCSEATRVRGSDPVAELEALSHAVDSGDPCRIDCDFLAIYTRLSHLLKEFPHLAHQYLGTERDALEAAVSQAVADPHVPAETLRSLWRKLRQTGKPFDSLERHVAAAMGDGG</sequence>
<dbReference type="KEGG" id="cmv:CMUST_06575"/>
<protein>
    <submittedName>
        <fullName evidence="1">Uncharacterized protein</fullName>
    </submittedName>
</protein>
<dbReference type="EMBL" id="CP011542">
    <property type="protein sequence ID" value="AKK05650.1"/>
    <property type="molecule type" value="Genomic_DNA"/>
</dbReference>
<accession>A0A0G3GYR4</accession>
<dbReference type="RefSeq" id="WP_047261824.1">
    <property type="nucleotide sequence ID" value="NZ_CP011542.1"/>
</dbReference>
<organism evidence="1 2">
    <name type="scientific">Corynebacterium mustelae</name>
    <dbReference type="NCBI Taxonomy" id="571915"/>
    <lineage>
        <taxon>Bacteria</taxon>
        <taxon>Bacillati</taxon>
        <taxon>Actinomycetota</taxon>
        <taxon>Actinomycetes</taxon>
        <taxon>Mycobacteriales</taxon>
        <taxon>Corynebacteriaceae</taxon>
        <taxon>Corynebacterium</taxon>
    </lineage>
</organism>
<reference evidence="1 2" key="1">
    <citation type="journal article" date="2015" name="Genome Announc.">
        <title>Complete Genome Sequence of the Type Strain Corynebacterium mustelae DSM 45274, Isolated from Various Tissues of a Male Ferret with Lethal Sepsis.</title>
        <authorList>
            <person name="Ruckert C."/>
            <person name="Eimer J."/>
            <person name="Winkler A."/>
            <person name="Tauch A."/>
        </authorList>
    </citation>
    <scope>NUCLEOTIDE SEQUENCE [LARGE SCALE GENOMIC DNA]</scope>
    <source>
        <strain evidence="1 2">DSM 45274</strain>
    </source>
</reference>
<reference evidence="2" key="2">
    <citation type="submission" date="2015-05" db="EMBL/GenBank/DDBJ databases">
        <title>Complete genome sequence of Corynebacterium mustelae DSM 45274, isolated from various tissues of a male ferret with lethal sepsis.</title>
        <authorList>
            <person name="Ruckert C."/>
            <person name="Albersmeier A."/>
            <person name="Winkler A."/>
            <person name="Tauch A."/>
        </authorList>
    </citation>
    <scope>NUCLEOTIDE SEQUENCE [LARGE SCALE GENOMIC DNA]</scope>
    <source>
        <strain evidence="2">DSM 45274</strain>
    </source>
</reference>
<proteinExistence type="predicted"/>
<dbReference type="AlphaFoldDB" id="A0A0G3GYR4"/>
<evidence type="ECO:0000313" key="1">
    <source>
        <dbReference type="EMBL" id="AKK05650.1"/>
    </source>
</evidence>